<dbReference type="SUPFAM" id="SSF53474">
    <property type="entry name" value="alpha/beta-Hydrolases"/>
    <property type="match status" value="1"/>
</dbReference>
<name>A0A094QIM6_9ZZZZ</name>
<dbReference type="Gene3D" id="3.40.50.1820">
    <property type="entry name" value="alpha/beta hydrolase"/>
    <property type="match status" value="1"/>
</dbReference>
<evidence type="ECO:0000313" key="1">
    <source>
        <dbReference type="EMBL" id="KGA14256.1"/>
    </source>
</evidence>
<reference evidence="1" key="1">
    <citation type="submission" date="2014-06" db="EMBL/GenBank/DDBJ databases">
        <title>Key roles for freshwater Actinobacteria revealed by deep metagenomic sequencing.</title>
        <authorList>
            <person name="Ghai R."/>
            <person name="Mizuno C.M."/>
            <person name="Picazo A."/>
            <person name="Camacho A."/>
            <person name="Rodriguez-Valera F."/>
        </authorList>
    </citation>
    <scope>NUCLEOTIDE SEQUENCE</scope>
</reference>
<sequence>MSIESYGGNPDIVATREEIQRVALEIKLCSETLSAWNPLESLWSDPIHQIQYRVLSVGVMQKLERLYSHCMIAAENYFTTEAQIHRRFEIAHIPQLAQFTTNVGASLGWKLDSKVSATLALQTTSPKTGSITQMLDRLWRLSSKDQPTIGVDLFENPSGNKTAVVYVPGTQTFDFGEGTNPLDMASNIQAMSGAGKAASEKAVLLAIRQAGINLSDEVILVGHSQGGMVAGNLAAYPSGFIAAGLVVFGAPLAHIKNLKAPVMAIEHVNDPVPNLSGKANPLKKNWVSVQRISEKPESDALMFSHSLKSYRNTTTAIDSSNDVGIRNIKQDIFQKLAVAKPSKSYEFVISRESVRP</sequence>
<comment type="caution">
    <text evidence="1">The sequence shown here is derived from an EMBL/GenBank/DDBJ whole genome shotgun (WGS) entry which is preliminary data.</text>
</comment>
<dbReference type="AlphaFoldDB" id="A0A094QIM6"/>
<gene>
    <name evidence="1" type="ORF">GM51_17680</name>
</gene>
<proteinExistence type="predicted"/>
<accession>A0A094QIM6</accession>
<organism evidence="1">
    <name type="scientific">freshwater metagenome</name>
    <dbReference type="NCBI Taxonomy" id="449393"/>
    <lineage>
        <taxon>unclassified sequences</taxon>
        <taxon>metagenomes</taxon>
        <taxon>ecological metagenomes</taxon>
    </lineage>
</organism>
<dbReference type="EMBL" id="JNSL01000154">
    <property type="protein sequence ID" value="KGA14256.1"/>
    <property type="molecule type" value="Genomic_DNA"/>
</dbReference>
<protein>
    <submittedName>
        <fullName evidence="1">Uncharacterized protein</fullName>
    </submittedName>
</protein>
<dbReference type="InterPro" id="IPR029058">
    <property type="entry name" value="AB_hydrolase_fold"/>
</dbReference>